<keyword evidence="3" id="KW-0804">Transcription</keyword>
<name>A0ABV1CZE4_9FIRM</name>
<keyword evidence="6" id="KW-1185">Reference proteome</keyword>
<keyword evidence="2" id="KW-0238">DNA-binding</keyword>
<dbReference type="PROSITE" id="PS00622">
    <property type="entry name" value="HTH_LUXR_1"/>
    <property type="match status" value="1"/>
</dbReference>
<dbReference type="RefSeq" id="WP_130789680.1">
    <property type="nucleotide sequence ID" value="NZ_JBBMFM010000002.1"/>
</dbReference>
<reference evidence="5 6" key="1">
    <citation type="submission" date="2024-03" db="EMBL/GenBank/DDBJ databases">
        <title>Human intestinal bacterial collection.</title>
        <authorList>
            <person name="Pauvert C."/>
            <person name="Hitch T.C.A."/>
            <person name="Clavel T."/>
        </authorList>
    </citation>
    <scope>NUCLEOTIDE SEQUENCE [LARGE SCALE GENOMIC DNA]</scope>
    <source>
        <strain evidence="5 6">CLA-SR-H021</strain>
    </source>
</reference>
<dbReference type="InterPro" id="IPR000792">
    <property type="entry name" value="Tscrpt_reg_LuxR_C"/>
</dbReference>
<dbReference type="PANTHER" id="PTHR44688">
    <property type="entry name" value="DNA-BINDING TRANSCRIPTIONAL ACTIVATOR DEVR_DOSR"/>
    <property type="match status" value="1"/>
</dbReference>
<evidence type="ECO:0000259" key="4">
    <source>
        <dbReference type="PROSITE" id="PS50043"/>
    </source>
</evidence>
<dbReference type="InterPro" id="IPR016032">
    <property type="entry name" value="Sig_transdc_resp-reg_C-effctor"/>
</dbReference>
<evidence type="ECO:0000256" key="2">
    <source>
        <dbReference type="ARBA" id="ARBA00023125"/>
    </source>
</evidence>
<dbReference type="SUPFAM" id="SSF55781">
    <property type="entry name" value="GAF domain-like"/>
    <property type="match status" value="1"/>
</dbReference>
<proteinExistence type="predicted"/>
<sequence>MVTLTEEDWRKLDDCILKIHTTEALDVMQRQFMEDLDGLIPNQKSFFDLCSCKDGQFYFFHPVSVNMTVEQITSYYKQYQFSDYVAWIFNTDQPIIYSDSDIVSNPVRENSLIYKRWMEPMGVYYSMGSTIVEHQIMFGSITLFRSRDTSDFGEREIEILKILNRHLSASFSMRFPNGLKKNDKETDKSRMKRYGLTEREEEIMELIISGISNQQIGEKLFISENTVKKHINNLYRKLDVVNRSQLMTNYYNQASMLVDINERMDWGG</sequence>
<dbReference type="SMART" id="SM00421">
    <property type="entry name" value="HTH_LUXR"/>
    <property type="match status" value="1"/>
</dbReference>
<keyword evidence="1" id="KW-0805">Transcription regulation</keyword>
<dbReference type="CDD" id="cd06170">
    <property type="entry name" value="LuxR_C_like"/>
    <property type="match status" value="1"/>
</dbReference>
<protein>
    <submittedName>
        <fullName evidence="5">Response regulator transcription factor</fullName>
    </submittedName>
</protein>
<comment type="caution">
    <text evidence="5">The sequence shown here is derived from an EMBL/GenBank/DDBJ whole genome shotgun (WGS) entry which is preliminary data.</text>
</comment>
<dbReference type="Gene3D" id="1.10.10.10">
    <property type="entry name" value="Winged helix-like DNA-binding domain superfamily/Winged helix DNA-binding domain"/>
    <property type="match status" value="1"/>
</dbReference>
<evidence type="ECO:0000313" key="6">
    <source>
        <dbReference type="Proteomes" id="UP001454086"/>
    </source>
</evidence>
<feature type="domain" description="HTH luxR-type" evidence="4">
    <location>
        <begin position="185"/>
        <end position="261"/>
    </location>
</feature>
<dbReference type="PANTHER" id="PTHR44688:SF16">
    <property type="entry name" value="DNA-BINDING TRANSCRIPTIONAL ACTIVATOR DEVR_DOSR"/>
    <property type="match status" value="1"/>
</dbReference>
<evidence type="ECO:0000256" key="3">
    <source>
        <dbReference type="ARBA" id="ARBA00023163"/>
    </source>
</evidence>
<dbReference type="Pfam" id="PF00196">
    <property type="entry name" value="GerE"/>
    <property type="match status" value="1"/>
</dbReference>
<organism evidence="5 6">
    <name type="scientific">Enterocloster hominis</name>
    <name type="common">ex Hitch et al. 2024</name>
    <dbReference type="NCBI Taxonomy" id="1917870"/>
    <lineage>
        <taxon>Bacteria</taxon>
        <taxon>Bacillati</taxon>
        <taxon>Bacillota</taxon>
        <taxon>Clostridia</taxon>
        <taxon>Lachnospirales</taxon>
        <taxon>Lachnospiraceae</taxon>
        <taxon>Enterocloster</taxon>
    </lineage>
</organism>
<dbReference type="EMBL" id="JBBMFM010000002">
    <property type="protein sequence ID" value="MEQ2423508.1"/>
    <property type="molecule type" value="Genomic_DNA"/>
</dbReference>
<evidence type="ECO:0000256" key="1">
    <source>
        <dbReference type="ARBA" id="ARBA00023015"/>
    </source>
</evidence>
<dbReference type="SUPFAM" id="SSF46894">
    <property type="entry name" value="C-terminal effector domain of the bipartite response regulators"/>
    <property type="match status" value="1"/>
</dbReference>
<evidence type="ECO:0000313" key="5">
    <source>
        <dbReference type="EMBL" id="MEQ2423508.1"/>
    </source>
</evidence>
<dbReference type="InterPro" id="IPR036388">
    <property type="entry name" value="WH-like_DNA-bd_sf"/>
</dbReference>
<gene>
    <name evidence="5" type="ORF">WMQ36_00850</name>
</gene>
<dbReference type="PRINTS" id="PR00038">
    <property type="entry name" value="HTHLUXR"/>
</dbReference>
<accession>A0ABV1CZE4</accession>
<dbReference type="Proteomes" id="UP001454086">
    <property type="component" value="Unassembled WGS sequence"/>
</dbReference>
<dbReference type="PROSITE" id="PS50043">
    <property type="entry name" value="HTH_LUXR_2"/>
    <property type="match status" value="1"/>
</dbReference>